<feature type="compositionally biased region" description="Low complexity" evidence="4">
    <location>
        <begin position="42"/>
        <end position="71"/>
    </location>
</feature>
<dbReference type="GO" id="GO:0006334">
    <property type="term" value="P:nucleosome assembly"/>
    <property type="evidence" value="ECO:0007669"/>
    <property type="project" value="TreeGrafter"/>
</dbReference>
<dbReference type="GO" id="GO:0003677">
    <property type="term" value="F:DNA binding"/>
    <property type="evidence" value="ECO:0007669"/>
    <property type="project" value="TreeGrafter"/>
</dbReference>
<dbReference type="PANTHER" id="PTHR22691">
    <property type="entry name" value="YEAST SPT2-RELATED"/>
    <property type="match status" value="1"/>
</dbReference>
<evidence type="ECO:0000256" key="2">
    <source>
        <dbReference type="ARBA" id="ARBA00023054"/>
    </source>
</evidence>
<dbReference type="SMART" id="SM00784">
    <property type="entry name" value="SPT2"/>
    <property type="match status" value="1"/>
</dbReference>
<dbReference type="Pfam" id="PF08243">
    <property type="entry name" value="SPT2"/>
    <property type="match status" value="1"/>
</dbReference>
<dbReference type="GO" id="GO:0042393">
    <property type="term" value="F:histone binding"/>
    <property type="evidence" value="ECO:0007669"/>
    <property type="project" value="TreeGrafter"/>
</dbReference>
<comment type="similarity">
    <text evidence="1">Belongs to the SPT2 family.</text>
</comment>
<feature type="compositionally biased region" description="Low complexity" evidence="4">
    <location>
        <begin position="146"/>
        <end position="155"/>
    </location>
</feature>
<dbReference type="InterPro" id="IPR013256">
    <property type="entry name" value="Chromatin_SPT2"/>
</dbReference>
<evidence type="ECO:0000313" key="6">
    <source>
        <dbReference type="Proteomes" id="UP001489004"/>
    </source>
</evidence>
<evidence type="ECO:0000256" key="1">
    <source>
        <dbReference type="ARBA" id="ARBA00006461"/>
    </source>
</evidence>
<dbReference type="AlphaFoldDB" id="A0AAW1P8I5"/>
<feature type="compositionally biased region" description="Low complexity" evidence="4">
    <location>
        <begin position="205"/>
        <end position="222"/>
    </location>
</feature>
<feature type="region of interest" description="Disordered" evidence="4">
    <location>
        <begin position="16"/>
        <end position="133"/>
    </location>
</feature>
<sequence>MATDVIAEARARLASRPSFFGGSVSTRAEATAPSWTAPKQPAPSKASAKGSSRGRAAASNGTSNTASAKAAVKPARVLPPLRDKEAERRKKLQQTRNFAGLEDDDGDVMPTPSSSTGGALKSRGSSASVTSQSPAALVAAVMARNTAAAAAKPGALSHPSKLRPASGSQPSAARPAGRCGPAAASPSPAKQGKQPTVIVPRGKLGAASRAAAQPPQAAGTARKQLADQGPTMLAQSSLGLSGLAPLSAAQARMVQARLGQNGRMAGSDAHGGIKRRRPLDLDDDLSDDDFIEDNDAGADWRQALKSITGYDPSKFKDERVDDRSMEASYAQILAEERRSARMGRDDDAKAEAEELRRLAEKAKKKKKKHKSAGLVLA</sequence>
<proteinExistence type="inferred from homology"/>
<evidence type="ECO:0000313" key="5">
    <source>
        <dbReference type="EMBL" id="KAK9806070.1"/>
    </source>
</evidence>
<feature type="compositionally biased region" description="Polar residues" evidence="4">
    <location>
        <begin position="111"/>
        <end position="133"/>
    </location>
</feature>
<feature type="coiled-coil region" evidence="3">
    <location>
        <begin position="345"/>
        <end position="372"/>
    </location>
</feature>
<dbReference type="GO" id="GO:0005730">
    <property type="term" value="C:nucleolus"/>
    <property type="evidence" value="ECO:0007669"/>
    <property type="project" value="TreeGrafter"/>
</dbReference>
<comment type="caution">
    <text evidence="5">The sequence shown here is derived from an EMBL/GenBank/DDBJ whole genome shotgun (WGS) entry which is preliminary data.</text>
</comment>
<name>A0AAW1P8I5_9CHLO</name>
<reference evidence="5 6" key="1">
    <citation type="journal article" date="2024" name="Nat. Commun.">
        <title>Phylogenomics reveals the evolutionary origins of lichenization in chlorophyte algae.</title>
        <authorList>
            <person name="Puginier C."/>
            <person name="Libourel C."/>
            <person name="Otte J."/>
            <person name="Skaloud P."/>
            <person name="Haon M."/>
            <person name="Grisel S."/>
            <person name="Petersen M."/>
            <person name="Berrin J.G."/>
            <person name="Delaux P.M."/>
            <person name="Dal Grande F."/>
            <person name="Keller J."/>
        </authorList>
    </citation>
    <scope>NUCLEOTIDE SEQUENCE [LARGE SCALE GENOMIC DNA]</scope>
    <source>
        <strain evidence="5 6">SAG 2043</strain>
    </source>
</reference>
<keyword evidence="2 3" id="KW-0175">Coiled coil</keyword>
<dbReference type="Proteomes" id="UP001489004">
    <property type="component" value="Unassembled WGS sequence"/>
</dbReference>
<feature type="region of interest" description="Disordered" evidence="4">
    <location>
        <begin position="261"/>
        <end position="285"/>
    </location>
</feature>
<dbReference type="GO" id="GO:0006360">
    <property type="term" value="P:transcription by RNA polymerase I"/>
    <property type="evidence" value="ECO:0007669"/>
    <property type="project" value="TreeGrafter"/>
</dbReference>
<evidence type="ECO:0000256" key="4">
    <source>
        <dbReference type="SAM" id="MobiDB-lite"/>
    </source>
</evidence>
<keyword evidence="6" id="KW-1185">Reference proteome</keyword>
<accession>A0AAW1P8I5</accession>
<feature type="region of interest" description="Disordered" evidence="4">
    <location>
        <begin position="146"/>
        <end position="232"/>
    </location>
</feature>
<feature type="compositionally biased region" description="Low complexity" evidence="4">
    <location>
        <begin position="170"/>
        <end position="189"/>
    </location>
</feature>
<organism evidence="5 6">
    <name type="scientific">[Myrmecia] bisecta</name>
    <dbReference type="NCBI Taxonomy" id="41462"/>
    <lineage>
        <taxon>Eukaryota</taxon>
        <taxon>Viridiplantae</taxon>
        <taxon>Chlorophyta</taxon>
        <taxon>core chlorophytes</taxon>
        <taxon>Trebouxiophyceae</taxon>
        <taxon>Trebouxiales</taxon>
        <taxon>Trebouxiaceae</taxon>
        <taxon>Myrmecia</taxon>
    </lineage>
</organism>
<gene>
    <name evidence="5" type="ORF">WJX72_000097</name>
</gene>
<protein>
    <submittedName>
        <fullName evidence="5">Uncharacterized protein</fullName>
    </submittedName>
</protein>
<dbReference type="PANTHER" id="PTHR22691:SF8">
    <property type="entry name" value="PROTEIN SPT2 HOMOLOG"/>
    <property type="match status" value="1"/>
</dbReference>
<evidence type="ECO:0000256" key="3">
    <source>
        <dbReference type="SAM" id="Coils"/>
    </source>
</evidence>
<dbReference type="EMBL" id="JALJOR010000014">
    <property type="protein sequence ID" value="KAK9806070.1"/>
    <property type="molecule type" value="Genomic_DNA"/>
</dbReference>